<sequence length="343" mass="39254">MILSEFCSPVMSPELPAMSSSKMNYNFGGNFPASMYNLLASGSSGAPGVANPQLYGERLSEQQYSQSQQQRSISPSLNYHQNVEEERASGERKSESWRETERHYSEKSSKKKSRSPDRYYRSDRSSRHRSRSKSRSPSRYSRRRRSRSRSKSRSRERSYRRRSSRSPRRSRDKSKSPSYQRRRSPVECPSLLSPKVMLINLPINADRDTINILIAKQGFHPIDIRIVRKGSDAGNARVFGFVEFSDSAQAQAWITYNNGHLTFDDGYMVKLELSRETEYERRGSSAGTPSSDWTCAKVSFYLDIFTNVTKFSAQSTILIAELVASNVEQAESSLKLWKEKDIP</sequence>
<dbReference type="EMBL" id="JAKKPZ010000072">
    <property type="protein sequence ID" value="KAI1704127.1"/>
    <property type="molecule type" value="Genomic_DNA"/>
</dbReference>
<keyword evidence="7" id="KW-1185">Reference proteome</keyword>
<evidence type="ECO:0000256" key="3">
    <source>
        <dbReference type="PROSITE-ProRule" id="PRU00176"/>
    </source>
</evidence>
<comment type="subcellular location">
    <subcellularLocation>
        <location evidence="1">Nucleus</location>
    </subcellularLocation>
</comment>
<dbReference type="InterPro" id="IPR012677">
    <property type="entry name" value="Nucleotide-bd_a/b_plait_sf"/>
</dbReference>
<evidence type="ECO:0000313" key="6">
    <source>
        <dbReference type="EMBL" id="KAI1704127.1"/>
    </source>
</evidence>
<evidence type="ECO:0000256" key="4">
    <source>
        <dbReference type="SAM" id="MobiDB-lite"/>
    </source>
</evidence>
<dbReference type="InterPro" id="IPR035979">
    <property type="entry name" value="RBD_domain_sf"/>
</dbReference>
<accession>A0AAD4MU72</accession>
<evidence type="ECO:0000256" key="1">
    <source>
        <dbReference type="ARBA" id="ARBA00004123"/>
    </source>
</evidence>
<protein>
    <submittedName>
        <fullName evidence="6">G-patch domain containing protein</fullName>
    </submittedName>
</protein>
<evidence type="ECO:0000313" key="7">
    <source>
        <dbReference type="Proteomes" id="UP001201812"/>
    </source>
</evidence>
<evidence type="ECO:0000259" key="5">
    <source>
        <dbReference type="PROSITE" id="PS50102"/>
    </source>
</evidence>
<dbReference type="PANTHER" id="PTHR13948:SF3">
    <property type="entry name" value="FI21118P1"/>
    <property type="match status" value="1"/>
</dbReference>
<feature type="compositionally biased region" description="Low complexity" evidence="4">
    <location>
        <begin position="61"/>
        <end position="76"/>
    </location>
</feature>
<dbReference type="GO" id="GO:0000398">
    <property type="term" value="P:mRNA splicing, via spliceosome"/>
    <property type="evidence" value="ECO:0007669"/>
    <property type="project" value="TreeGrafter"/>
</dbReference>
<dbReference type="Pfam" id="PF00076">
    <property type="entry name" value="RRM_1"/>
    <property type="match status" value="1"/>
</dbReference>
<dbReference type="Proteomes" id="UP001201812">
    <property type="component" value="Unassembled WGS sequence"/>
</dbReference>
<dbReference type="PROSITE" id="PS50102">
    <property type="entry name" value="RRM"/>
    <property type="match status" value="1"/>
</dbReference>
<feature type="domain" description="RRM" evidence="5">
    <location>
        <begin position="194"/>
        <end position="276"/>
    </location>
</feature>
<feature type="region of interest" description="Disordered" evidence="4">
    <location>
        <begin position="59"/>
        <end position="187"/>
    </location>
</feature>
<reference evidence="6" key="1">
    <citation type="submission" date="2022-01" db="EMBL/GenBank/DDBJ databases">
        <title>Genome Sequence Resource for Two Populations of Ditylenchus destructor, the Migratory Endoparasitic Phytonematode.</title>
        <authorList>
            <person name="Zhang H."/>
            <person name="Lin R."/>
            <person name="Xie B."/>
        </authorList>
    </citation>
    <scope>NUCLEOTIDE SEQUENCE</scope>
    <source>
        <strain evidence="6">BazhouSP</strain>
    </source>
</reference>
<evidence type="ECO:0000256" key="2">
    <source>
        <dbReference type="ARBA" id="ARBA00023242"/>
    </source>
</evidence>
<proteinExistence type="predicted"/>
<feature type="compositionally biased region" description="Basic residues" evidence="4">
    <location>
        <begin position="126"/>
        <end position="172"/>
    </location>
</feature>
<dbReference type="GO" id="GO:0003723">
    <property type="term" value="F:RNA binding"/>
    <property type="evidence" value="ECO:0007669"/>
    <property type="project" value="UniProtKB-UniRule"/>
</dbReference>
<dbReference type="SMART" id="SM00360">
    <property type="entry name" value="RRM"/>
    <property type="match status" value="1"/>
</dbReference>
<dbReference type="SUPFAM" id="SSF54928">
    <property type="entry name" value="RNA-binding domain, RBD"/>
    <property type="match status" value="1"/>
</dbReference>
<gene>
    <name evidence="6" type="ORF">DdX_14491</name>
</gene>
<comment type="caution">
    <text evidence="6">The sequence shown here is derived from an EMBL/GenBank/DDBJ whole genome shotgun (WGS) entry which is preliminary data.</text>
</comment>
<dbReference type="AlphaFoldDB" id="A0AAD4MU72"/>
<dbReference type="PANTHER" id="PTHR13948">
    <property type="entry name" value="RNA-BINDING PROTEIN"/>
    <property type="match status" value="1"/>
</dbReference>
<dbReference type="Gene3D" id="3.30.70.330">
    <property type="match status" value="1"/>
</dbReference>
<organism evidence="6 7">
    <name type="scientific">Ditylenchus destructor</name>
    <dbReference type="NCBI Taxonomy" id="166010"/>
    <lineage>
        <taxon>Eukaryota</taxon>
        <taxon>Metazoa</taxon>
        <taxon>Ecdysozoa</taxon>
        <taxon>Nematoda</taxon>
        <taxon>Chromadorea</taxon>
        <taxon>Rhabditida</taxon>
        <taxon>Tylenchina</taxon>
        <taxon>Tylenchomorpha</taxon>
        <taxon>Sphaerularioidea</taxon>
        <taxon>Anguinidae</taxon>
        <taxon>Anguininae</taxon>
        <taxon>Ditylenchus</taxon>
    </lineage>
</organism>
<name>A0AAD4MU72_9BILA</name>
<dbReference type="InterPro" id="IPR000504">
    <property type="entry name" value="RRM_dom"/>
</dbReference>
<keyword evidence="3" id="KW-0694">RNA-binding</keyword>
<feature type="compositionally biased region" description="Basic and acidic residues" evidence="4">
    <location>
        <begin position="82"/>
        <end position="125"/>
    </location>
</feature>
<dbReference type="GO" id="GO:0005634">
    <property type="term" value="C:nucleus"/>
    <property type="evidence" value="ECO:0007669"/>
    <property type="project" value="UniProtKB-SubCell"/>
</dbReference>
<keyword evidence="2" id="KW-0539">Nucleus</keyword>